<evidence type="ECO:0000259" key="1">
    <source>
        <dbReference type="Pfam" id="PF00961"/>
    </source>
</evidence>
<organism evidence="2 3">
    <name type="scientific">Candidatus Nealsonbacteria bacterium CG15_BIG_FIL_POST_REV_8_21_14_020_37_12</name>
    <dbReference type="NCBI Taxonomy" id="1974716"/>
    <lineage>
        <taxon>Bacteria</taxon>
        <taxon>Candidatus Nealsoniibacteriota</taxon>
    </lineage>
</organism>
<dbReference type="SUPFAM" id="SSF55608">
    <property type="entry name" value="Homing endonucleases"/>
    <property type="match status" value="1"/>
</dbReference>
<dbReference type="InterPro" id="IPR027434">
    <property type="entry name" value="Homing_endonucl"/>
</dbReference>
<gene>
    <name evidence="2" type="ORF">COW25_01050</name>
</gene>
<reference evidence="3" key="1">
    <citation type="submission" date="2017-09" db="EMBL/GenBank/DDBJ databases">
        <title>Depth-based differentiation of microbial function through sediment-hosted aquifers and enrichment of novel symbionts in the deep terrestrial subsurface.</title>
        <authorList>
            <person name="Probst A.J."/>
            <person name="Ladd B."/>
            <person name="Jarett J.K."/>
            <person name="Geller-Mcgrath D.E."/>
            <person name="Sieber C.M.K."/>
            <person name="Emerson J.B."/>
            <person name="Anantharaman K."/>
            <person name="Thomas B.C."/>
            <person name="Malmstrom R."/>
            <person name="Stieglmeier M."/>
            <person name="Klingl A."/>
            <person name="Woyke T."/>
            <person name="Ryan C.M."/>
            <person name="Banfield J.F."/>
        </authorList>
    </citation>
    <scope>NUCLEOTIDE SEQUENCE [LARGE SCALE GENOMIC DNA]</scope>
</reference>
<accession>A0A2M7H1J4</accession>
<dbReference type="GO" id="GO:0004519">
    <property type="term" value="F:endonuclease activity"/>
    <property type="evidence" value="ECO:0007669"/>
    <property type="project" value="InterPro"/>
</dbReference>
<dbReference type="PANTHER" id="PTHR36181:SF2">
    <property type="entry name" value="INTRON-ENCODED ENDONUCLEASE AI3-RELATED"/>
    <property type="match status" value="1"/>
</dbReference>
<evidence type="ECO:0000313" key="3">
    <source>
        <dbReference type="Proteomes" id="UP000230215"/>
    </source>
</evidence>
<dbReference type="PANTHER" id="PTHR36181">
    <property type="entry name" value="INTRON-ENCODED ENDONUCLEASE AI3-RELATED"/>
    <property type="match status" value="1"/>
</dbReference>
<name>A0A2M7H1J4_9BACT</name>
<dbReference type="Pfam" id="PF00961">
    <property type="entry name" value="LAGLIDADG_1"/>
    <property type="match status" value="1"/>
</dbReference>
<protein>
    <recommendedName>
        <fullName evidence="1">Homing endonuclease LAGLIDADG domain-containing protein</fullName>
    </recommendedName>
</protein>
<comment type="caution">
    <text evidence="2">The sequence shown here is derived from an EMBL/GenBank/DDBJ whole genome shotgun (WGS) entry which is preliminary data.</text>
</comment>
<evidence type="ECO:0000313" key="2">
    <source>
        <dbReference type="EMBL" id="PIW35098.1"/>
    </source>
</evidence>
<dbReference type="InterPro" id="IPR051289">
    <property type="entry name" value="LAGLIDADG_Endonuclease"/>
</dbReference>
<dbReference type="Gene3D" id="3.10.28.10">
    <property type="entry name" value="Homing endonucleases"/>
    <property type="match status" value="1"/>
</dbReference>
<dbReference type="EMBL" id="PFGB01000037">
    <property type="protein sequence ID" value="PIW35098.1"/>
    <property type="molecule type" value="Genomic_DNA"/>
</dbReference>
<dbReference type="AlphaFoldDB" id="A0A2M7H1J4"/>
<dbReference type="InterPro" id="IPR004860">
    <property type="entry name" value="LAGLIDADG_dom"/>
</dbReference>
<dbReference type="Proteomes" id="UP000230215">
    <property type="component" value="Unassembled WGS sequence"/>
</dbReference>
<feature type="domain" description="Homing endonuclease LAGLIDADG" evidence="1">
    <location>
        <begin position="17"/>
        <end position="115"/>
    </location>
</feature>
<proteinExistence type="predicted"/>
<sequence>MNEAWLKNVPLNVGWYLSGFADGEGSFNVSLRAKDYSVGWQICPSFNVSQRDITILFLYKRWLGCGTLRKRRDGVVYYEVMNIKSLAERVIPFFEKFKFYSFSKKTNFRIFKKIMEIMSEGKHLQKEGFEEILKLREQLNQGRGRKRKYNINDVLKSK</sequence>